<proteinExistence type="predicted"/>
<reference evidence="1 2" key="1">
    <citation type="submission" date="2014-07" db="EMBL/GenBank/DDBJ databases">
        <title>Genomic and transcriptomic analysis on Apis cerana provide comprehensive insights into honey bee biology.</title>
        <authorList>
            <person name="Diao Q."/>
            <person name="Sun L."/>
            <person name="Zheng H."/>
            <person name="Zheng H."/>
            <person name="Xu S."/>
            <person name="Wang S."/>
            <person name="Zeng Z."/>
            <person name="Hu F."/>
            <person name="Su S."/>
            <person name="Wu J."/>
        </authorList>
    </citation>
    <scope>NUCLEOTIDE SEQUENCE [LARGE SCALE GENOMIC DNA]</scope>
    <source>
        <tissue evidence="1">Pupae without intestine</tissue>
    </source>
</reference>
<sequence length="97" mass="11221">MFLQGLTYIINNDDKFDYASFGQFIAATKLRQLSLFNNAFAAIDVRLHTDQRFQTSIVEFVYRAGSSVILRTVFSIAMMVKDVTIDESKYRQEQHIT</sequence>
<dbReference type="AlphaFoldDB" id="A0A2A3ES45"/>
<keyword evidence="2" id="KW-1185">Reference proteome</keyword>
<accession>A0A2A3ES45</accession>
<name>A0A2A3ES45_APICC</name>
<gene>
    <name evidence="1" type="ORF">APICC_05832</name>
</gene>
<dbReference type="Proteomes" id="UP000242457">
    <property type="component" value="Unassembled WGS sequence"/>
</dbReference>
<evidence type="ECO:0000313" key="1">
    <source>
        <dbReference type="EMBL" id="PBC34585.1"/>
    </source>
</evidence>
<dbReference type="EMBL" id="KZ288189">
    <property type="protein sequence ID" value="PBC34585.1"/>
    <property type="molecule type" value="Genomic_DNA"/>
</dbReference>
<protein>
    <submittedName>
        <fullName evidence="1">Uncharacterized protein</fullName>
    </submittedName>
</protein>
<organism evidence="1 2">
    <name type="scientific">Apis cerana cerana</name>
    <name type="common">Oriental honeybee</name>
    <dbReference type="NCBI Taxonomy" id="94128"/>
    <lineage>
        <taxon>Eukaryota</taxon>
        <taxon>Metazoa</taxon>
        <taxon>Ecdysozoa</taxon>
        <taxon>Arthropoda</taxon>
        <taxon>Hexapoda</taxon>
        <taxon>Insecta</taxon>
        <taxon>Pterygota</taxon>
        <taxon>Neoptera</taxon>
        <taxon>Endopterygota</taxon>
        <taxon>Hymenoptera</taxon>
        <taxon>Apocrita</taxon>
        <taxon>Aculeata</taxon>
        <taxon>Apoidea</taxon>
        <taxon>Anthophila</taxon>
        <taxon>Apidae</taxon>
        <taxon>Apis</taxon>
    </lineage>
</organism>
<evidence type="ECO:0000313" key="2">
    <source>
        <dbReference type="Proteomes" id="UP000242457"/>
    </source>
</evidence>